<organism evidence="11 13">
    <name type="scientific">Exiguobacterium indicum</name>
    <dbReference type="NCBI Taxonomy" id="296995"/>
    <lineage>
        <taxon>Bacteria</taxon>
        <taxon>Bacillati</taxon>
        <taxon>Bacillota</taxon>
        <taxon>Bacilli</taxon>
        <taxon>Bacillales</taxon>
        <taxon>Bacillales Family XII. Incertae Sedis</taxon>
        <taxon>Exiguobacterium</taxon>
    </lineage>
</organism>
<feature type="active site" description="Proton acceptor" evidence="7 8">
    <location>
        <position position="181"/>
    </location>
</feature>
<keyword evidence="5 7" id="KW-0808">Transferase</keyword>
<dbReference type="SUPFAM" id="SSF51621">
    <property type="entry name" value="Phosphoenolpyruvate/pyruvate domain"/>
    <property type="match status" value="1"/>
</dbReference>
<keyword evidence="7" id="KW-0963">Cytoplasm</keyword>
<feature type="binding site" evidence="7 10">
    <location>
        <position position="43"/>
    </location>
    <ligand>
        <name>Mg(2+)</name>
        <dbReference type="ChEBI" id="CHEBI:18420"/>
    </ligand>
</feature>
<comment type="similarity">
    <text evidence="2 7">Belongs to the PanB family.</text>
</comment>
<dbReference type="GO" id="GO:0015940">
    <property type="term" value="P:pantothenate biosynthetic process"/>
    <property type="evidence" value="ECO:0007669"/>
    <property type="project" value="UniProtKB-UniRule"/>
</dbReference>
<evidence type="ECO:0000313" key="14">
    <source>
        <dbReference type="Proteomes" id="UP000072605"/>
    </source>
</evidence>
<dbReference type="FunFam" id="3.20.20.60:FF:000003">
    <property type="entry name" value="3-methyl-2-oxobutanoate hydroxymethyltransferase"/>
    <property type="match status" value="1"/>
</dbReference>
<name>A0A0V8GKF5_9BACL</name>
<comment type="caution">
    <text evidence="11">The sequence shown here is derived from an EMBL/GenBank/DDBJ whole genome shotgun (WGS) entry which is preliminary data.</text>
</comment>
<feature type="binding site" evidence="7 9">
    <location>
        <begin position="43"/>
        <end position="44"/>
    </location>
    <ligand>
        <name>3-methyl-2-oxobutanoate</name>
        <dbReference type="ChEBI" id="CHEBI:11851"/>
    </ligand>
</feature>
<feature type="binding site" evidence="7 10">
    <location>
        <position position="114"/>
    </location>
    <ligand>
        <name>Mg(2+)</name>
        <dbReference type="ChEBI" id="CHEBI:18420"/>
    </ligand>
</feature>
<evidence type="ECO:0000313" key="13">
    <source>
        <dbReference type="Proteomes" id="UP000053797"/>
    </source>
</evidence>
<dbReference type="EMBL" id="LDQV01000023">
    <property type="protein sequence ID" value="KTR26580.1"/>
    <property type="molecule type" value="Genomic_DNA"/>
</dbReference>
<feature type="binding site" evidence="7 9">
    <location>
        <position position="82"/>
    </location>
    <ligand>
        <name>3-methyl-2-oxobutanoate</name>
        <dbReference type="ChEBI" id="CHEBI:11851"/>
    </ligand>
</feature>
<dbReference type="InterPro" id="IPR015813">
    <property type="entry name" value="Pyrv/PenolPyrv_kinase-like_dom"/>
</dbReference>
<evidence type="ECO:0000256" key="8">
    <source>
        <dbReference type="PIRSR" id="PIRSR000388-1"/>
    </source>
</evidence>
<accession>A0A0V8GKF5</accession>
<evidence type="ECO:0000256" key="2">
    <source>
        <dbReference type="ARBA" id="ARBA00008676"/>
    </source>
</evidence>
<comment type="pathway">
    <text evidence="1 7">Cofactor biosynthesis; (R)-pantothenate biosynthesis; (R)-pantoate from 3-methyl-2-oxobutanoate: step 1/2.</text>
</comment>
<dbReference type="GO" id="GO:0032259">
    <property type="term" value="P:methylation"/>
    <property type="evidence" value="ECO:0007669"/>
    <property type="project" value="UniProtKB-KW"/>
</dbReference>
<evidence type="ECO:0000313" key="11">
    <source>
        <dbReference type="EMBL" id="KSU50732.1"/>
    </source>
</evidence>
<dbReference type="EMBL" id="LNQL01000001">
    <property type="protein sequence ID" value="KSU50732.1"/>
    <property type="molecule type" value="Genomic_DNA"/>
</dbReference>
<dbReference type="UniPathway" id="UPA00028">
    <property type="reaction ID" value="UER00003"/>
</dbReference>
<keyword evidence="7 10" id="KW-0460">Magnesium</keyword>
<reference evidence="11 13" key="1">
    <citation type="journal article" date="2015" name="Int. J. Syst. Evol. Microbiol.">
        <title>Exiguobacterium enclense sp. nov., isolated from sediment.</title>
        <authorList>
            <person name="Dastager S.G."/>
            <person name="Mawlankar R."/>
            <person name="Sonalkar V.V."/>
            <person name="Thorat M.N."/>
            <person name="Mual P."/>
            <person name="Verma A."/>
            <person name="Krishnamurthi S."/>
            <person name="Tang S.K."/>
            <person name="Li W.J."/>
        </authorList>
    </citation>
    <scope>NUCLEOTIDE SEQUENCE [LARGE SCALE GENOMIC DNA]</scope>
    <source>
        <strain evidence="11 13">NIO-1109</strain>
    </source>
</reference>
<evidence type="ECO:0000256" key="4">
    <source>
        <dbReference type="ARBA" id="ARBA00022655"/>
    </source>
</evidence>
<evidence type="ECO:0000256" key="6">
    <source>
        <dbReference type="ARBA" id="ARBA00056497"/>
    </source>
</evidence>
<dbReference type="CDD" id="cd06557">
    <property type="entry name" value="KPHMT-like"/>
    <property type="match status" value="1"/>
</dbReference>
<dbReference type="GO" id="GO:0003864">
    <property type="term" value="F:3-methyl-2-oxobutanoate hydroxymethyltransferase activity"/>
    <property type="evidence" value="ECO:0007669"/>
    <property type="project" value="UniProtKB-UniRule"/>
</dbReference>
<evidence type="ECO:0000313" key="12">
    <source>
        <dbReference type="EMBL" id="KTR26580.1"/>
    </source>
</evidence>
<evidence type="ECO:0000256" key="1">
    <source>
        <dbReference type="ARBA" id="ARBA00005033"/>
    </source>
</evidence>
<feature type="binding site" evidence="7 10">
    <location>
        <position position="82"/>
    </location>
    <ligand>
        <name>Mg(2+)</name>
        <dbReference type="ChEBI" id="CHEBI:18420"/>
    </ligand>
</feature>
<dbReference type="PIRSF" id="PIRSF000388">
    <property type="entry name" value="Pantoate_hydroxy_MeTrfase"/>
    <property type="match status" value="1"/>
</dbReference>
<protein>
    <recommendedName>
        <fullName evidence="7">3-methyl-2-oxobutanoate hydroxymethyltransferase</fullName>
        <ecNumber evidence="7">2.1.2.11</ecNumber>
    </recommendedName>
    <alternativeName>
        <fullName evidence="7">Ketopantoate hydroxymethyltransferase</fullName>
        <shortName evidence="7">KPHMT</shortName>
    </alternativeName>
</protein>
<dbReference type="OrthoDB" id="9781789at2"/>
<dbReference type="AlphaFoldDB" id="A0A0V8GKF5"/>
<sequence length="279" mass="29856">MHTMGPILKKQQAGEKLVMLTAYDYPSAKLSEAAGVDMLLVGDSLGNVILGYDSTIAVTVDDMVHHARAVRRGAPQTFMIVDMPFASYHGSFDRTLESAARIFQESQADALKLEGAGEILKTIRRLTDAGMPCVAHLGLTPQSVGVLEGFKVQGKSLEAAEQLIADSLEAERAGAKMLVLECVPHPLAKRIQELLSIPVIGIGAGADVAGQVLVYHDILTYGVGRLPKFVKAYTDWNTSGTEAIAAYVKDVKAGAFPELAHSFQMDEELIGALYGGTKE</sequence>
<keyword evidence="7 10" id="KW-0479">Metal-binding</keyword>
<proteinExistence type="inferred from homology"/>
<dbReference type="Gene3D" id="3.20.20.60">
    <property type="entry name" value="Phosphoenolpyruvate-binding domains"/>
    <property type="match status" value="1"/>
</dbReference>
<keyword evidence="4 7" id="KW-0566">Pantothenate biosynthesis</keyword>
<comment type="subunit">
    <text evidence="3 7">Homodecamer; pentamer of dimers.</text>
</comment>
<comment type="cofactor">
    <cofactor evidence="7 10">
        <name>Mg(2+)</name>
        <dbReference type="ChEBI" id="CHEBI:18420"/>
    </cofactor>
    <text evidence="7 10">Binds 1 Mg(2+) ion per subunit.</text>
</comment>
<dbReference type="PANTHER" id="PTHR20881:SF0">
    <property type="entry name" value="3-METHYL-2-OXOBUTANOATE HYDROXYMETHYLTRANSFERASE"/>
    <property type="match status" value="1"/>
</dbReference>
<dbReference type="Proteomes" id="UP000053797">
    <property type="component" value="Unassembled WGS sequence"/>
</dbReference>
<dbReference type="GO" id="GO:0000287">
    <property type="term" value="F:magnesium ion binding"/>
    <property type="evidence" value="ECO:0007669"/>
    <property type="project" value="TreeGrafter"/>
</dbReference>
<comment type="function">
    <text evidence="6 7">Catalyzes the reversible reaction in which hydroxymethyl group from 5,10-methylenetetrahydrofolate is transferred onto alpha-ketoisovalerate to form ketopantoate.</text>
</comment>
<dbReference type="PANTHER" id="PTHR20881">
    <property type="entry name" value="3-METHYL-2-OXOBUTANOATE HYDROXYMETHYLTRANSFERASE"/>
    <property type="match status" value="1"/>
</dbReference>
<dbReference type="NCBIfam" id="TIGR00222">
    <property type="entry name" value="panB"/>
    <property type="match status" value="1"/>
</dbReference>
<dbReference type="EC" id="2.1.2.11" evidence="7"/>
<feature type="binding site" evidence="7 9">
    <location>
        <position position="112"/>
    </location>
    <ligand>
        <name>3-methyl-2-oxobutanoate</name>
        <dbReference type="ChEBI" id="CHEBI:11851"/>
    </ligand>
</feature>
<dbReference type="NCBIfam" id="NF001452">
    <property type="entry name" value="PRK00311.1"/>
    <property type="match status" value="1"/>
</dbReference>
<reference evidence="12 14" key="2">
    <citation type="journal article" date="2016" name="Front. Microbiol.">
        <title>Genomic Resource of Rice Seed Associated Bacteria.</title>
        <authorList>
            <person name="Midha S."/>
            <person name="Bansal K."/>
            <person name="Sharma S."/>
            <person name="Kumar N."/>
            <person name="Patil P.P."/>
            <person name="Chaudhry V."/>
            <person name="Patil P.B."/>
        </authorList>
    </citation>
    <scope>NUCLEOTIDE SEQUENCE [LARGE SCALE GENOMIC DNA]</scope>
    <source>
        <strain evidence="12 14">RSA11</strain>
    </source>
</reference>
<dbReference type="InterPro" id="IPR003700">
    <property type="entry name" value="Pantoate_hydroxy_MeTrfase"/>
</dbReference>
<dbReference type="InterPro" id="IPR040442">
    <property type="entry name" value="Pyrv_kinase-like_dom_sf"/>
</dbReference>
<dbReference type="Proteomes" id="UP000072605">
    <property type="component" value="Unassembled WGS sequence"/>
</dbReference>
<dbReference type="GO" id="GO:0005737">
    <property type="term" value="C:cytoplasm"/>
    <property type="evidence" value="ECO:0007669"/>
    <property type="project" value="UniProtKB-SubCell"/>
</dbReference>
<evidence type="ECO:0000256" key="3">
    <source>
        <dbReference type="ARBA" id="ARBA00011424"/>
    </source>
</evidence>
<evidence type="ECO:0000256" key="7">
    <source>
        <dbReference type="HAMAP-Rule" id="MF_00156"/>
    </source>
</evidence>
<dbReference type="Pfam" id="PF02548">
    <property type="entry name" value="Pantoate_transf"/>
    <property type="match status" value="1"/>
</dbReference>
<keyword evidence="11" id="KW-0489">Methyltransferase</keyword>
<evidence type="ECO:0000256" key="5">
    <source>
        <dbReference type="ARBA" id="ARBA00022679"/>
    </source>
</evidence>
<dbReference type="HAMAP" id="MF_00156">
    <property type="entry name" value="PanB"/>
    <property type="match status" value="1"/>
</dbReference>
<evidence type="ECO:0000256" key="9">
    <source>
        <dbReference type="PIRSR" id="PIRSR000388-2"/>
    </source>
</evidence>
<gene>
    <name evidence="7" type="primary">panB</name>
    <name evidence="11" type="ORF">AS033_04945</name>
    <name evidence="12" type="ORF">RSA11_10100</name>
</gene>
<dbReference type="GeneID" id="90837039"/>
<dbReference type="RefSeq" id="WP_023468623.1">
    <property type="nucleotide sequence ID" value="NZ_FMYN01000001.1"/>
</dbReference>
<comment type="subcellular location">
    <subcellularLocation>
        <location evidence="7">Cytoplasm</location>
    </subcellularLocation>
</comment>
<dbReference type="GO" id="GO:0008168">
    <property type="term" value="F:methyltransferase activity"/>
    <property type="evidence" value="ECO:0007669"/>
    <property type="project" value="UniProtKB-KW"/>
</dbReference>
<evidence type="ECO:0000256" key="10">
    <source>
        <dbReference type="PIRSR" id="PIRSR000388-3"/>
    </source>
</evidence>
<comment type="catalytic activity">
    <reaction evidence="7">
        <text>(6R)-5,10-methylene-5,6,7,8-tetrahydrofolate + 3-methyl-2-oxobutanoate + H2O = 2-dehydropantoate + (6S)-5,6,7,8-tetrahydrofolate</text>
        <dbReference type="Rhea" id="RHEA:11824"/>
        <dbReference type="ChEBI" id="CHEBI:11561"/>
        <dbReference type="ChEBI" id="CHEBI:11851"/>
        <dbReference type="ChEBI" id="CHEBI:15377"/>
        <dbReference type="ChEBI" id="CHEBI:15636"/>
        <dbReference type="ChEBI" id="CHEBI:57453"/>
        <dbReference type="EC" id="2.1.2.11"/>
    </reaction>
</comment>